<dbReference type="SMART" id="SM00178">
    <property type="entry name" value="SAR"/>
    <property type="match status" value="1"/>
</dbReference>
<evidence type="ECO:0000256" key="2">
    <source>
        <dbReference type="ARBA" id="ARBA00022741"/>
    </source>
</evidence>
<dbReference type="InterPro" id="IPR024156">
    <property type="entry name" value="Small_GTPase_ARF"/>
</dbReference>
<evidence type="ECO:0000256" key="6">
    <source>
        <dbReference type="RuleBase" id="RU003925"/>
    </source>
</evidence>
<dbReference type="PROSITE" id="PS51417">
    <property type="entry name" value="ARF"/>
    <property type="match status" value="1"/>
</dbReference>
<evidence type="ECO:0000256" key="3">
    <source>
        <dbReference type="ARBA" id="ARBA00023134"/>
    </source>
</evidence>
<keyword evidence="5" id="KW-0460">Magnesium</keyword>
<dbReference type="InterPro" id="IPR006689">
    <property type="entry name" value="Small_GTPase_ARF/SAR"/>
</dbReference>
<dbReference type="FunFam" id="3.40.50.300:FF:000412">
    <property type="entry name" value="ADP-ribosylation factor 1"/>
    <property type="match status" value="1"/>
</dbReference>
<evidence type="ECO:0000256" key="1">
    <source>
        <dbReference type="ARBA" id="ARBA00010290"/>
    </source>
</evidence>
<sequence length="186" mass="20864">MGSIMSRVQSNFSYFFSGVKDVKVIMVGLDNAGKTTILYKLHLGEAFSTYPTIGSNVEEVRRQNFRLQVWDLGGQAMLRQTWQMYFVNTNGVILVIDSADPERLDVAREELTNLLNSEELREAAILVFANKQDLKGAVTATEVSEALSLHSIKDREWNIQACSATTGAGLEEGLEWLISRLEQKMK</sequence>
<evidence type="ECO:0000256" key="4">
    <source>
        <dbReference type="PIRSR" id="PIRSR606689-1"/>
    </source>
</evidence>
<dbReference type="SMART" id="SM00175">
    <property type="entry name" value="RAB"/>
    <property type="match status" value="1"/>
</dbReference>
<dbReference type="Pfam" id="PF00025">
    <property type="entry name" value="Arf"/>
    <property type="match status" value="1"/>
</dbReference>
<keyword evidence="2 4" id="KW-0547">Nucleotide-binding</keyword>
<keyword evidence="5" id="KW-0479">Metal-binding</keyword>
<evidence type="ECO:0000313" key="8">
    <source>
        <dbReference type="EMBL" id="CAE0045288.1"/>
    </source>
</evidence>
<comment type="similarity">
    <text evidence="1 6">Belongs to the small GTPase superfamily. Arf family.</text>
</comment>
<dbReference type="NCBIfam" id="TIGR00231">
    <property type="entry name" value="small_GTP"/>
    <property type="match status" value="1"/>
</dbReference>
<dbReference type="InterPro" id="IPR027417">
    <property type="entry name" value="P-loop_NTPase"/>
</dbReference>
<dbReference type="GO" id="GO:0003924">
    <property type="term" value="F:GTPase activity"/>
    <property type="evidence" value="ECO:0007669"/>
    <property type="project" value="InterPro"/>
</dbReference>
<feature type="binding site" evidence="4">
    <location>
        <begin position="28"/>
        <end position="35"/>
    </location>
    <ligand>
        <name>GTP</name>
        <dbReference type="ChEBI" id="CHEBI:37565"/>
    </ligand>
</feature>
<proteinExistence type="inferred from homology"/>
<dbReference type="EMBL" id="HBHW01017084">
    <property type="protein sequence ID" value="CAE0045288.1"/>
    <property type="molecule type" value="Transcribed_RNA"/>
</dbReference>
<dbReference type="GO" id="GO:0030010">
    <property type="term" value="P:establishment of cell polarity"/>
    <property type="evidence" value="ECO:0007669"/>
    <property type="project" value="UniProtKB-ARBA"/>
</dbReference>
<dbReference type="InterPro" id="IPR005225">
    <property type="entry name" value="Small_GTP-bd"/>
</dbReference>
<evidence type="ECO:0000256" key="5">
    <source>
        <dbReference type="PIRSR" id="PIRSR606689-2"/>
    </source>
</evidence>
<keyword evidence="3 4" id="KW-0342">GTP-binding</keyword>
<dbReference type="PRINTS" id="PR00328">
    <property type="entry name" value="SAR1GTPBP"/>
</dbReference>
<dbReference type="SUPFAM" id="SSF52540">
    <property type="entry name" value="P-loop containing nucleoside triphosphate hydrolases"/>
    <property type="match status" value="1"/>
</dbReference>
<feature type="binding site" evidence="4">
    <location>
        <begin position="130"/>
        <end position="133"/>
    </location>
    <ligand>
        <name>GTP</name>
        <dbReference type="ChEBI" id="CHEBI:37565"/>
    </ligand>
</feature>
<evidence type="ECO:0000313" key="7">
    <source>
        <dbReference type="EMBL" id="CAE0045286.1"/>
    </source>
</evidence>
<dbReference type="GO" id="GO:0005525">
    <property type="term" value="F:GTP binding"/>
    <property type="evidence" value="ECO:0007669"/>
    <property type="project" value="UniProtKB-KW"/>
</dbReference>
<accession>A0A7S2ZQI4</accession>
<feature type="binding site" evidence="4">
    <location>
        <position position="74"/>
    </location>
    <ligand>
        <name>GTP</name>
        <dbReference type="ChEBI" id="CHEBI:37565"/>
    </ligand>
</feature>
<dbReference type="GO" id="GO:0046872">
    <property type="term" value="F:metal ion binding"/>
    <property type="evidence" value="ECO:0007669"/>
    <property type="project" value="UniProtKB-KW"/>
</dbReference>
<organism evidence="8">
    <name type="scientific">Rhodosorus marinus</name>
    <dbReference type="NCBI Taxonomy" id="101924"/>
    <lineage>
        <taxon>Eukaryota</taxon>
        <taxon>Rhodophyta</taxon>
        <taxon>Stylonematophyceae</taxon>
        <taxon>Stylonematales</taxon>
        <taxon>Stylonemataceae</taxon>
        <taxon>Rhodosorus</taxon>
    </lineage>
</organism>
<dbReference type="PROSITE" id="PS51419">
    <property type="entry name" value="RAB"/>
    <property type="match status" value="1"/>
</dbReference>
<dbReference type="PANTHER" id="PTHR11711">
    <property type="entry name" value="ADP RIBOSYLATION FACTOR-RELATED"/>
    <property type="match status" value="1"/>
</dbReference>
<dbReference type="SMART" id="SM00177">
    <property type="entry name" value="ARF"/>
    <property type="match status" value="1"/>
</dbReference>
<reference evidence="8" key="1">
    <citation type="submission" date="2021-01" db="EMBL/GenBank/DDBJ databases">
        <authorList>
            <person name="Corre E."/>
            <person name="Pelletier E."/>
            <person name="Niang G."/>
            <person name="Scheremetjew M."/>
            <person name="Finn R."/>
            <person name="Kale V."/>
            <person name="Holt S."/>
            <person name="Cochrane G."/>
            <person name="Meng A."/>
            <person name="Brown T."/>
            <person name="Cohen L."/>
        </authorList>
    </citation>
    <scope>NUCLEOTIDE SEQUENCE</scope>
    <source>
        <strain evidence="8">CCMP 769</strain>
    </source>
</reference>
<dbReference type="Gene3D" id="3.40.50.300">
    <property type="entry name" value="P-loop containing nucleotide triphosphate hydrolases"/>
    <property type="match status" value="1"/>
</dbReference>
<protein>
    <submittedName>
        <fullName evidence="8">Uncharacterized protein</fullName>
    </submittedName>
</protein>
<name>A0A7S2ZQI4_9RHOD</name>
<feature type="binding site" evidence="5">
    <location>
        <position position="35"/>
    </location>
    <ligand>
        <name>Mg(2+)</name>
        <dbReference type="ChEBI" id="CHEBI:18420"/>
    </ligand>
</feature>
<dbReference type="AlphaFoldDB" id="A0A7S2ZQI4"/>
<gene>
    <name evidence="7" type="ORF">RMAR00112_LOCUS13261</name>
    <name evidence="8" type="ORF">RMAR00112_LOCUS13263</name>
</gene>
<dbReference type="EMBL" id="HBHW01017082">
    <property type="protein sequence ID" value="CAE0045286.1"/>
    <property type="molecule type" value="Transcribed_RNA"/>
</dbReference>
<feature type="binding site" evidence="5">
    <location>
        <position position="52"/>
    </location>
    <ligand>
        <name>Mg(2+)</name>
        <dbReference type="ChEBI" id="CHEBI:18420"/>
    </ligand>
</feature>